<sequence length="215" mass="23463">MANRKQEAAAVSLGPQDLPEVVAHRVITDPGAIKALADPLRLRIMRLMQHGARKQARVFTVKQIAAELDEPPTKLYRHIKLLLKNGLIQVAEVRLVGGIVEQHYRVAQAGFSVDPDAGDGLDDDLIAVAGAAIDEFLHRYVDAVRTGKAFLHAEEALAHAPHVPGAGMVSNMRIPHEKAREFSARLVALVEELGATEHDENGLEVNMLTVLYVTE</sequence>
<evidence type="ECO:0000259" key="1">
    <source>
        <dbReference type="SMART" id="SM00418"/>
    </source>
</evidence>
<dbReference type="AlphaFoldDB" id="A0A941EX34"/>
<gene>
    <name evidence="2" type="ORF">KDL01_39640</name>
</gene>
<feature type="domain" description="HTH arsR-type" evidence="1">
    <location>
        <begin position="31"/>
        <end position="119"/>
    </location>
</feature>
<dbReference type="Gene3D" id="1.10.10.10">
    <property type="entry name" value="Winged helix-like DNA-binding domain superfamily/Winged helix DNA-binding domain"/>
    <property type="match status" value="1"/>
</dbReference>
<name>A0A941EX34_9ACTN</name>
<dbReference type="InterPro" id="IPR011991">
    <property type="entry name" value="ArsR-like_HTH"/>
</dbReference>
<dbReference type="EMBL" id="JAGSOG010000449">
    <property type="protein sequence ID" value="MBR7839440.1"/>
    <property type="molecule type" value="Genomic_DNA"/>
</dbReference>
<accession>A0A941EX34</accession>
<evidence type="ECO:0000313" key="2">
    <source>
        <dbReference type="EMBL" id="MBR7839440.1"/>
    </source>
</evidence>
<dbReference type="SUPFAM" id="SSF46785">
    <property type="entry name" value="Winged helix' DNA-binding domain"/>
    <property type="match status" value="1"/>
</dbReference>
<dbReference type="RefSeq" id="WP_212533873.1">
    <property type="nucleotide sequence ID" value="NZ_JAGSOG010000449.1"/>
</dbReference>
<proteinExistence type="predicted"/>
<dbReference type="Pfam" id="PF12840">
    <property type="entry name" value="HTH_20"/>
    <property type="match status" value="1"/>
</dbReference>
<dbReference type="GO" id="GO:0003700">
    <property type="term" value="F:DNA-binding transcription factor activity"/>
    <property type="evidence" value="ECO:0007669"/>
    <property type="project" value="InterPro"/>
</dbReference>
<protein>
    <submittedName>
        <fullName evidence="2">Winged helix-turn-helix transcriptional regulator</fullName>
    </submittedName>
</protein>
<dbReference type="InterPro" id="IPR001845">
    <property type="entry name" value="HTH_ArsR_DNA-bd_dom"/>
</dbReference>
<reference evidence="2" key="1">
    <citation type="submission" date="2021-04" db="EMBL/GenBank/DDBJ databases">
        <title>Genome based classification of Actinospica acidithermotolerans sp. nov., an actinobacterium isolated from an Indonesian hot spring.</title>
        <authorList>
            <person name="Kusuma A.B."/>
            <person name="Putra K.E."/>
            <person name="Nafisah S."/>
            <person name="Loh J."/>
            <person name="Nouioui I."/>
            <person name="Goodfellow M."/>
        </authorList>
    </citation>
    <scope>NUCLEOTIDE SEQUENCE</scope>
    <source>
        <strain evidence="2">CSCA 57</strain>
    </source>
</reference>
<dbReference type="Proteomes" id="UP000675781">
    <property type="component" value="Unassembled WGS sequence"/>
</dbReference>
<organism evidence="2 3">
    <name type="scientific">Actinospica durhamensis</name>
    <dbReference type="NCBI Taxonomy" id="1508375"/>
    <lineage>
        <taxon>Bacteria</taxon>
        <taxon>Bacillati</taxon>
        <taxon>Actinomycetota</taxon>
        <taxon>Actinomycetes</taxon>
        <taxon>Catenulisporales</taxon>
        <taxon>Actinospicaceae</taxon>
        <taxon>Actinospica</taxon>
    </lineage>
</organism>
<dbReference type="SMART" id="SM00418">
    <property type="entry name" value="HTH_ARSR"/>
    <property type="match status" value="1"/>
</dbReference>
<dbReference type="InterPro" id="IPR036390">
    <property type="entry name" value="WH_DNA-bd_sf"/>
</dbReference>
<keyword evidence="3" id="KW-1185">Reference proteome</keyword>
<dbReference type="InterPro" id="IPR036388">
    <property type="entry name" value="WH-like_DNA-bd_sf"/>
</dbReference>
<evidence type="ECO:0000313" key="3">
    <source>
        <dbReference type="Proteomes" id="UP000675781"/>
    </source>
</evidence>
<comment type="caution">
    <text evidence="2">The sequence shown here is derived from an EMBL/GenBank/DDBJ whole genome shotgun (WGS) entry which is preliminary data.</text>
</comment>
<dbReference type="CDD" id="cd00090">
    <property type="entry name" value="HTH_ARSR"/>
    <property type="match status" value="1"/>
</dbReference>